<evidence type="ECO:0008006" key="3">
    <source>
        <dbReference type="Google" id="ProtNLM"/>
    </source>
</evidence>
<dbReference type="RefSeq" id="WP_231461463.1">
    <property type="nucleotide sequence ID" value="NZ_JAJOHW010000034.1"/>
</dbReference>
<accession>A0ABV8ZVY6</accession>
<dbReference type="Proteomes" id="UP001595999">
    <property type="component" value="Unassembled WGS sequence"/>
</dbReference>
<evidence type="ECO:0000313" key="2">
    <source>
        <dbReference type="Proteomes" id="UP001595999"/>
    </source>
</evidence>
<proteinExistence type="predicted"/>
<evidence type="ECO:0000313" key="1">
    <source>
        <dbReference type="EMBL" id="MFC4491470.1"/>
    </source>
</evidence>
<protein>
    <recommendedName>
        <fullName evidence="3">Flagellar hook-length control protein-like C-terminal domain-containing protein</fullName>
    </recommendedName>
</protein>
<reference evidence="2" key="1">
    <citation type="journal article" date="2019" name="Int. J. Syst. Evol. Microbiol.">
        <title>The Global Catalogue of Microorganisms (GCM) 10K type strain sequencing project: providing services to taxonomists for standard genome sequencing and annotation.</title>
        <authorList>
            <consortium name="The Broad Institute Genomics Platform"/>
            <consortium name="The Broad Institute Genome Sequencing Center for Infectious Disease"/>
            <person name="Wu L."/>
            <person name="Ma J."/>
        </authorList>
    </citation>
    <scope>NUCLEOTIDE SEQUENCE [LARGE SCALE GENOMIC DNA]</scope>
    <source>
        <strain evidence="2">CGMCC 4.7608</strain>
    </source>
</reference>
<comment type="caution">
    <text evidence="1">The sequence shown here is derived from an EMBL/GenBank/DDBJ whole genome shotgun (WGS) entry which is preliminary data.</text>
</comment>
<gene>
    <name evidence="1" type="ORF">ACFO0R_17815</name>
</gene>
<dbReference type="EMBL" id="JBHSEK010000014">
    <property type="protein sequence ID" value="MFC4491470.1"/>
    <property type="molecule type" value="Genomic_DNA"/>
</dbReference>
<name>A0ABV8ZVY6_9NEIS</name>
<keyword evidence="2" id="KW-1185">Reference proteome</keyword>
<sequence length="293" mass="30354">MLSRAADGRPLLSGDGIQLALPAWPPGAAELSPGTVLKVLVLATQPRLQLSLQLERQGAEPEGETLARAWQLEQAAMPRLAKPLPAAAELAQAWRQALLGRLTQAAAQFQQAGGSHLPGALLQQLPELALAGVRNAAGEPPLPLTLPFWLWGGPALTLSVEDALEREPESEQDDLDLVLWLTAPGIGAFCLRVRSVADGVALAFAAPAEACVALRQRLPEIVEAVARGGGKLCGCLIGERMPWRGLAISRHGATGLQAQRLSPLLFAVAAEVAGQLLAEPGGAAAPACGSGGL</sequence>
<organism evidence="1 2">
    <name type="scientific">Chromobacterium aquaticum</name>
    <dbReference type="NCBI Taxonomy" id="467180"/>
    <lineage>
        <taxon>Bacteria</taxon>
        <taxon>Pseudomonadati</taxon>
        <taxon>Pseudomonadota</taxon>
        <taxon>Betaproteobacteria</taxon>
        <taxon>Neisseriales</taxon>
        <taxon>Chromobacteriaceae</taxon>
        <taxon>Chromobacterium</taxon>
    </lineage>
</organism>